<feature type="domain" description="Methyltransferase small" evidence="7">
    <location>
        <begin position="23"/>
        <end position="158"/>
    </location>
</feature>
<evidence type="ECO:0000256" key="1">
    <source>
        <dbReference type="ARBA" id="ARBA00022490"/>
    </source>
</evidence>
<gene>
    <name evidence="8" type="ORF">ACFS5N_06750</name>
</gene>
<evidence type="ECO:0000256" key="2">
    <source>
        <dbReference type="ARBA" id="ARBA00022603"/>
    </source>
</evidence>
<dbReference type="InterPro" id="IPR007848">
    <property type="entry name" value="Small_mtfrase_dom"/>
</dbReference>
<organism evidence="8 9">
    <name type="scientific">Mucilaginibacter ximonensis</name>
    <dbReference type="NCBI Taxonomy" id="538021"/>
    <lineage>
        <taxon>Bacteria</taxon>
        <taxon>Pseudomonadati</taxon>
        <taxon>Bacteroidota</taxon>
        <taxon>Sphingobacteriia</taxon>
        <taxon>Sphingobacteriales</taxon>
        <taxon>Sphingobacteriaceae</taxon>
        <taxon>Mucilaginibacter</taxon>
    </lineage>
</organism>
<comment type="similarity">
    <text evidence="6">Belongs to the methyltransferase superfamily. tRNA (adenine-N(6)-)-methyltransferase family.</text>
</comment>
<comment type="subcellular location">
    <subcellularLocation>
        <location evidence="6">Cytoplasm</location>
    </subcellularLocation>
</comment>
<dbReference type="SUPFAM" id="SSF53335">
    <property type="entry name" value="S-adenosyl-L-methionine-dependent methyltransferases"/>
    <property type="match status" value="1"/>
</dbReference>
<dbReference type="EMBL" id="JBHUPD010000001">
    <property type="protein sequence ID" value="MFD2872157.1"/>
    <property type="molecule type" value="Genomic_DNA"/>
</dbReference>
<protein>
    <recommendedName>
        <fullName evidence="6">tRNA1(Val) (adenine(37)-N6)-methyltransferase</fullName>
        <ecNumber evidence="6">2.1.1.223</ecNumber>
    </recommendedName>
    <alternativeName>
        <fullName evidence="6">tRNA m6A37 methyltransferase</fullName>
    </alternativeName>
</protein>
<evidence type="ECO:0000313" key="8">
    <source>
        <dbReference type="EMBL" id="MFD2872157.1"/>
    </source>
</evidence>
<dbReference type="InterPro" id="IPR029063">
    <property type="entry name" value="SAM-dependent_MTases_sf"/>
</dbReference>
<accession>A0ABW5YA07</accession>
<dbReference type="GO" id="GO:0008168">
    <property type="term" value="F:methyltransferase activity"/>
    <property type="evidence" value="ECO:0007669"/>
    <property type="project" value="UniProtKB-KW"/>
</dbReference>
<comment type="catalytic activity">
    <reaction evidence="6">
        <text>adenosine(37) in tRNA1(Val) + S-adenosyl-L-methionine = N(6)-methyladenosine(37) in tRNA1(Val) + S-adenosyl-L-homocysteine + H(+)</text>
        <dbReference type="Rhea" id="RHEA:43160"/>
        <dbReference type="Rhea" id="RHEA-COMP:10369"/>
        <dbReference type="Rhea" id="RHEA-COMP:10370"/>
        <dbReference type="ChEBI" id="CHEBI:15378"/>
        <dbReference type="ChEBI" id="CHEBI:57856"/>
        <dbReference type="ChEBI" id="CHEBI:59789"/>
        <dbReference type="ChEBI" id="CHEBI:74411"/>
        <dbReference type="ChEBI" id="CHEBI:74449"/>
        <dbReference type="EC" id="2.1.1.223"/>
    </reaction>
</comment>
<name>A0ABW5YA07_9SPHI</name>
<sequence>MFRFKQFNVDQSNCAMKINTDGVLLGALVEADQPKTILDIGTGTGVIALMLAQRFPEAQIDAVEIDELAAETAKRNFRNSPFADRLQIYTNDFDDFFKAHPEKEYDLIVANPPFYINTLKSQGEKKTLAKHADADFFERLVKSAGAFLADGGTLWLILPVETAELVKLIGHSIHLNLEKVIQIFSYPDSEAHREMLVFGSNKAKRNPGKFVIYDAPKKYSQQYQNTLRPFFTIFA</sequence>
<dbReference type="RefSeq" id="WP_377183527.1">
    <property type="nucleotide sequence ID" value="NZ_JBHUPD010000001.1"/>
</dbReference>
<dbReference type="PANTHER" id="PTHR47739:SF1">
    <property type="entry name" value="TRNA1(VAL) (ADENINE(37)-N6)-METHYLTRANSFERASE"/>
    <property type="match status" value="1"/>
</dbReference>
<keyword evidence="5 6" id="KW-0819">tRNA processing</keyword>
<evidence type="ECO:0000256" key="4">
    <source>
        <dbReference type="ARBA" id="ARBA00022691"/>
    </source>
</evidence>
<evidence type="ECO:0000259" key="7">
    <source>
        <dbReference type="Pfam" id="PF05175"/>
    </source>
</evidence>
<dbReference type="Gene3D" id="3.40.50.150">
    <property type="entry name" value="Vaccinia Virus protein VP39"/>
    <property type="match status" value="1"/>
</dbReference>
<dbReference type="InterPro" id="IPR050210">
    <property type="entry name" value="tRNA_Adenine-N(6)_MTase"/>
</dbReference>
<dbReference type="PANTHER" id="PTHR47739">
    <property type="entry name" value="TRNA1(VAL) (ADENINE(37)-N6)-METHYLTRANSFERASE"/>
    <property type="match status" value="1"/>
</dbReference>
<keyword evidence="2 6" id="KW-0489">Methyltransferase</keyword>
<proteinExistence type="inferred from homology"/>
<evidence type="ECO:0000256" key="6">
    <source>
        <dbReference type="HAMAP-Rule" id="MF_01872"/>
    </source>
</evidence>
<evidence type="ECO:0000313" key="9">
    <source>
        <dbReference type="Proteomes" id="UP001597557"/>
    </source>
</evidence>
<dbReference type="Proteomes" id="UP001597557">
    <property type="component" value="Unassembled WGS sequence"/>
</dbReference>
<dbReference type="HAMAP" id="MF_01872">
    <property type="entry name" value="tRNA_methyltr_YfiC"/>
    <property type="match status" value="1"/>
</dbReference>
<keyword evidence="4 6" id="KW-0949">S-adenosyl-L-methionine</keyword>
<dbReference type="GO" id="GO:0032259">
    <property type="term" value="P:methylation"/>
    <property type="evidence" value="ECO:0007669"/>
    <property type="project" value="UniProtKB-KW"/>
</dbReference>
<comment type="caution">
    <text evidence="8">The sequence shown here is derived from an EMBL/GenBank/DDBJ whole genome shotgun (WGS) entry which is preliminary data.</text>
</comment>
<dbReference type="Pfam" id="PF05175">
    <property type="entry name" value="MTS"/>
    <property type="match status" value="1"/>
</dbReference>
<dbReference type="PRINTS" id="PR00507">
    <property type="entry name" value="N12N6MTFRASE"/>
</dbReference>
<dbReference type="InterPro" id="IPR002052">
    <property type="entry name" value="DNA_methylase_N6_adenine_CS"/>
</dbReference>
<keyword evidence="9" id="KW-1185">Reference proteome</keyword>
<reference evidence="9" key="1">
    <citation type="journal article" date="2019" name="Int. J. Syst. Evol. Microbiol.">
        <title>The Global Catalogue of Microorganisms (GCM) 10K type strain sequencing project: providing services to taxonomists for standard genome sequencing and annotation.</title>
        <authorList>
            <consortium name="The Broad Institute Genomics Platform"/>
            <consortium name="The Broad Institute Genome Sequencing Center for Infectious Disease"/>
            <person name="Wu L."/>
            <person name="Ma J."/>
        </authorList>
    </citation>
    <scope>NUCLEOTIDE SEQUENCE [LARGE SCALE GENOMIC DNA]</scope>
    <source>
        <strain evidence="9">KCTC 22437</strain>
    </source>
</reference>
<dbReference type="EC" id="2.1.1.223" evidence="6"/>
<dbReference type="PROSITE" id="PS00092">
    <property type="entry name" value="N6_MTASE"/>
    <property type="match status" value="1"/>
</dbReference>
<dbReference type="CDD" id="cd02440">
    <property type="entry name" value="AdoMet_MTases"/>
    <property type="match status" value="1"/>
</dbReference>
<evidence type="ECO:0000256" key="3">
    <source>
        <dbReference type="ARBA" id="ARBA00022679"/>
    </source>
</evidence>
<dbReference type="InterPro" id="IPR022882">
    <property type="entry name" value="tRNA_adenine-N6_MeTrfase"/>
</dbReference>
<keyword evidence="1 6" id="KW-0963">Cytoplasm</keyword>
<evidence type="ECO:0000256" key="5">
    <source>
        <dbReference type="ARBA" id="ARBA00022694"/>
    </source>
</evidence>
<comment type="function">
    <text evidence="6">Specifically methylates the adenine in position 37 of tRNA(1)(Val) (anticodon cmo5UAC).</text>
</comment>
<keyword evidence="3 6" id="KW-0808">Transferase</keyword>